<evidence type="ECO:0000259" key="4">
    <source>
        <dbReference type="Pfam" id="PF00149"/>
    </source>
</evidence>
<dbReference type="GO" id="GO:0016788">
    <property type="term" value="F:hydrolase activity, acting on ester bonds"/>
    <property type="evidence" value="ECO:0007669"/>
    <property type="project" value="InterPro"/>
</dbReference>
<feature type="domain" description="Calcineurin-like phosphoesterase" evidence="4">
    <location>
        <begin position="9"/>
        <end position="227"/>
    </location>
</feature>
<evidence type="ECO:0000256" key="2">
    <source>
        <dbReference type="ARBA" id="ARBA00022729"/>
    </source>
</evidence>
<dbReference type="PROSITE" id="PS00786">
    <property type="entry name" value="5_NUCLEOTIDASE_2"/>
    <property type="match status" value="1"/>
</dbReference>
<dbReference type="EMBL" id="VISQ01000001">
    <property type="protein sequence ID" value="TVZ69695.1"/>
    <property type="molecule type" value="Genomic_DNA"/>
</dbReference>
<dbReference type="InterPro" id="IPR006179">
    <property type="entry name" value="5_nucleotidase/apyrase"/>
</dbReference>
<gene>
    <name evidence="6" type="ORF">FHU10_2225</name>
</gene>
<evidence type="ECO:0000259" key="5">
    <source>
        <dbReference type="Pfam" id="PF02872"/>
    </source>
</evidence>
<dbReference type="GO" id="GO:0009166">
    <property type="term" value="P:nucleotide catabolic process"/>
    <property type="evidence" value="ECO:0007669"/>
    <property type="project" value="InterPro"/>
</dbReference>
<evidence type="ECO:0000256" key="3">
    <source>
        <dbReference type="RuleBase" id="RU362119"/>
    </source>
</evidence>
<keyword evidence="2" id="KW-0732">Signal</keyword>
<dbReference type="PANTHER" id="PTHR11575">
    <property type="entry name" value="5'-NUCLEOTIDASE-RELATED"/>
    <property type="match status" value="1"/>
</dbReference>
<comment type="similarity">
    <text evidence="1 3">Belongs to the 5'-nucleotidase family.</text>
</comment>
<keyword evidence="3" id="KW-0547">Nucleotide-binding</keyword>
<dbReference type="AlphaFoldDB" id="A0A542BH09"/>
<feature type="domain" description="5'-Nucleotidase C-terminal" evidence="5">
    <location>
        <begin position="323"/>
        <end position="472"/>
    </location>
</feature>
<dbReference type="GO" id="GO:0000166">
    <property type="term" value="F:nucleotide binding"/>
    <property type="evidence" value="ECO:0007669"/>
    <property type="project" value="UniProtKB-KW"/>
</dbReference>
<dbReference type="GO" id="GO:0046872">
    <property type="term" value="F:metal ion binding"/>
    <property type="evidence" value="ECO:0007669"/>
    <property type="project" value="InterPro"/>
</dbReference>
<proteinExistence type="inferred from homology"/>
<dbReference type="InterPro" id="IPR004843">
    <property type="entry name" value="Calcineurin-like_PHP"/>
</dbReference>
<evidence type="ECO:0000313" key="6">
    <source>
        <dbReference type="EMBL" id="TVZ69695.1"/>
    </source>
</evidence>
<dbReference type="InterPro" id="IPR036907">
    <property type="entry name" value="5'-Nucleotdase_C_sf"/>
</dbReference>
<comment type="caution">
    <text evidence="6">The sequence shown here is derived from an EMBL/GenBank/DDBJ whole genome shotgun (WGS) entry which is preliminary data.</text>
</comment>
<name>A0A542BH09_SERFO</name>
<sequence>MAAEPVNITILGTSDLHGTFVPWDYSTDTENLAGSLSQIATQVHKVRAQQPNVILVDAGDTIQGNFVETFKHDKTSPMILGFNALNYDVWVMGNHEFDFGLKALATPLKQFKGAALAGNIFWESGKPYLPAYKIVERQGVKIGIIGMDTPMTAEFAKGTDRIDGLTFTDPVQAVKNVIQQIHGQVDAIVLVAHMGIDNENQRPGTGVGDIARANPELAAIVAGHMHVKVDKEVINGVIVTEPDKYGRALSRIDLQFEQQNGKYVLINKDSYTYPIKGMASDKSLEQIYQPFHTILRANANRPIAQLTGQDLVPPDAVKGIPQVHIQDTGISALYQEAARYYAPKAQVIALQIDNDRPRLNVGTITAKDIAFNYQYAGGEITVYQLTGKELKKYMEWVGDYFNQLHDGDVTYSFNPQRRASKYSTNDFFDGVTYTIDLRQPVGQRITELKLNDGTPVTDTTPIRLGMNSYRMGHLTQKGGVLEGMQFPVLSDTKAEYGEEEGTIRNLTIRYLTEVKKGEYQGKAMQRWKLVGLEGYERERQIVDKLLNEGKISVPTTDDGRYTNVASINVKELLFSDPQRMKQQIAELQQQAQTATDPVVKQRLSDRITIIEAIN</sequence>
<reference evidence="6" key="1">
    <citation type="submission" date="2019-06" db="EMBL/GenBank/DDBJ databases">
        <authorList>
            <person name="Deangelis K."/>
            <person name="Huntemann M."/>
            <person name="Clum A."/>
            <person name="Pillay M."/>
            <person name="Palaniappan K."/>
            <person name="Varghese N."/>
            <person name="Mikhailova N."/>
            <person name="Stamatis D."/>
            <person name="Reddy T."/>
            <person name="Daum C."/>
            <person name="Shapiro N."/>
            <person name="Ivanova N."/>
            <person name="Kyrpides N."/>
            <person name="Woyke T."/>
        </authorList>
    </citation>
    <scope>NUCLEOTIDE SEQUENCE [LARGE SCALE GENOMIC DNA]</scope>
    <source>
        <strain evidence="6">128R</strain>
    </source>
</reference>
<dbReference type="SUPFAM" id="SSF55816">
    <property type="entry name" value="5'-nucleotidase (syn. UDP-sugar hydrolase), C-terminal domain"/>
    <property type="match status" value="1"/>
</dbReference>
<dbReference type="GO" id="GO:0030288">
    <property type="term" value="C:outer membrane-bounded periplasmic space"/>
    <property type="evidence" value="ECO:0007669"/>
    <property type="project" value="TreeGrafter"/>
</dbReference>
<dbReference type="PRINTS" id="PR01607">
    <property type="entry name" value="APYRASEFAMLY"/>
</dbReference>
<protein>
    <submittedName>
        <fullName evidence="6">2',3'-cyclic-nucleotide 2'-phosphodiesterase/3'-nucleotidase</fullName>
    </submittedName>
</protein>
<dbReference type="Gene3D" id="3.60.21.10">
    <property type="match status" value="1"/>
</dbReference>
<keyword evidence="3" id="KW-0378">Hydrolase</keyword>
<dbReference type="Pfam" id="PF02872">
    <property type="entry name" value="5_nucleotid_C"/>
    <property type="match status" value="1"/>
</dbReference>
<dbReference type="PANTHER" id="PTHR11575:SF6">
    <property type="entry name" value="2',3'-CYCLIC-NUCLEOTIDE 2'-PHOSPHODIESTERASE_3'-NUCLEOTIDASE"/>
    <property type="match status" value="1"/>
</dbReference>
<dbReference type="Pfam" id="PF00149">
    <property type="entry name" value="Metallophos"/>
    <property type="match status" value="1"/>
</dbReference>
<reference evidence="6" key="2">
    <citation type="submission" date="2019-08" db="EMBL/GenBank/DDBJ databases">
        <title>Investigation of anaerobic lignin degradation for improved lignocellulosic biofuels.</title>
        <authorList>
            <person name="Deangelis K.PhD."/>
        </authorList>
    </citation>
    <scope>NUCLEOTIDE SEQUENCE [LARGE SCALE GENOMIC DNA]</scope>
    <source>
        <strain evidence="6">128R</strain>
    </source>
</reference>
<dbReference type="InterPro" id="IPR008334">
    <property type="entry name" value="5'-Nucleotdase_C"/>
</dbReference>
<organism evidence="6">
    <name type="scientific">Serratia fonticola</name>
    <dbReference type="NCBI Taxonomy" id="47917"/>
    <lineage>
        <taxon>Bacteria</taxon>
        <taxon>Pseudomonadati</taxon>
        <taxon>Pseudomonadota</taxon>
        <taxon>Gammaproteobacteria</taxon>
        <taxon>Enterobacterales</taxon>
        <taxon>Yersiniaceae</taxon>
        <taxon>Serratia</taxon>
    </lineage>
</organism>
<evidence type="ECO:0000256" key="1">
    <source>
        <dbReference type="ARBA" id="ARBA00006654"/>
    </source>
</evidence>
<dbReference type="InterPro" id="IPR029052">
    <property type="entry name" value="Metallo-depent_PP-like"/>
</dbReference>
<dbReference type="Gene3D" id="3.90.780.10">
    <property type="entry name" value="5'-Nucleotidase, C-terminal domain"/>
    <property type="match status" value="1"/>
</dbReference>
<accession>A0A542BH09</accession>
<dbReference type="SUPFAM" id="SSF56300">
    <property type="entry name" value="Metallo-dependent phosphatases"/>
    <property type="match status" value="1"/>
</dbReference>
<dbReference type="InterPro" id="IPR006146">
    <property type="entry name" value="5'-Nucleotdase_CS"/>
</dbReference>